<organism evidence="3 4">
    <name type="scientific">Trichoplusia ni</name>
    <name type="common">Cabbage looper</name>
    <dbReference type="NCBI Taxonomy" id="7111"/>
    <lineage>
        <taxon>Eukaryota</taxon>
        <taxon>Metazoa</taxon>
        <taxon>Ecdysozoa</taxon>
        <taxon>Arthropoda</taxon>
        <taxon>Hexapoda</taxon>
        <taxon>Insecta</taxon>
        <taxon>Pterygota</taxon>
        <taxon>Neoptera</taxon>
        <taxon>Endopterygota</taxon>
        <taxon>Lepidoptera</taxon>
        <taxon>Glossata</taxon>
        <taxon>Ditrysia</taxon>
        <taxon>Noctuoidea</taxon>
        <taxon>Noctuidae</taxon>
        <taxon>Plusiinae</taxon>
        <taxon>Trichoplusia</taxon>
    </lineage>
</organism>
<dbReference type="AlphaFoldDB" id="A0A7E5W7K0"/>
<sequence>MKLLVFLVLGAVIAEAAATREATKLLGGGLQSFGQAAEQAKGQMTDNFPRSVEDFSQFTDKSKQSQRHFTRAEVSRCAGRGRSCLYIIYNKLVLDLTDFAKFHPGGSGLLSRYAGSDATAAMRATGMPPAVFDTLLQRFVIGTLVQD</sequence>
<dbReference type="GeneID" id="113500034"/>
<dbReference type="SUPFAM" id="SSF55856">
    <property type="entry name" value="Cytochrome b5-like heme/steroid binding domain"/>
    <property type="match status" value="1"/>
</dbReference>
<feature type="chain" id="PRO_5028952463" evidence="1">
    <location>
        <begin position="19"/>
        <end position="147"/>
    </location>
</feature>
<keyword evidence="1" id="KW-0732">Signal</keyword>
<reference evidence="4" key="1">
    <citation type="submission" date="2025-08" db="UniProtKB">
        <authorList>
            <consortium name="RefSeq"/>
        </authorList>
    </citation>
    <scope>IDENTIFICATION</scope>
</reference>
<dbReference type="OrthoDB" id="260519at2759"/>
<accession>A0A7E5W7K0</accession>
<name>A0A7E5W7K0_TRINI</name>
<dbReference type="Gene3D" id="3.10.120.10">
    <property type="entry name" value="Cytochrome b5-like heme/steroid binding domain"/>
    <property type="match status" value="1"/>
</dbReference>
<dbReference type="InterPro" id="IPR036400">
    <property type="entry name" value="Cyt_B5-like_heme/steroid_sf"/>
</dbReference>
<protein>
    <submittedName>
        <fullName evidence="4">Fatty acid desaturase 1-like</fullName>
    </submittedName>
</protein>
<dbReference type="KEGG" id="tnl:113500034"/>
<dbReference type="Pfam" id="PF00173">
    <property type="entry name" value="Cyt-b5"/>
    <property type="match status" value="1"/>
</dbReference>
<gene>
    <name evidence="4" type="primary">LOC113500034</name>
</gene>
<evidence type="ECO:0000256" key="1">
    <source>
        <dbReference type="SAM" id="SignalP"/>
    </source>
</evidence>
<evidence type="ECO:0000313" key="4">
    <source>
        <dbReference type="RefSeq" id="XP_026736482.1"/>
    </source>
</evidence>
<proteinExistence type="predicted"/>
<keyword evidence="3" id="KW-1185">Reference proteome</keyword>
<dbReference type="PROSITE" id="PS50255">
    <property type="entry name" value="CYTOCHROME_B5_2"/>
    <property type="match status" value="1"/>
</dbReference>
<dbReference type="RefSeq" id="XP_026736482.1">
    <property type="nucleotide sequence ID" value="XM_026880681.1"/>
</dbReference>
<evidence type="ECO:0000259" key="2">
    <source>
        <dbReference type="PROSITE" id="PS50255"/>
    </source>
</evidence>
<evidence type="ECO:0000313" key="3">
    <source>
        <dbReference type="Proteomes" id="UP000322000"/>
    </source>
</evidence>
<dbReference type="Proteomes" id="UP000322000">
    <property type="component" value="Chromosome 13"/>
</dbReference>
<dbReference type="InParanoid" id="A0A7E5W7K0"/>
<dbReference type="InterPro" id="IPR001199">
    <property type="entry name" value="Cyt_B5-like_heme/steroid-bd"/>
</dbReference>
<dbReference type="SMART" id="SM01117">
    <property type="entry name" value="Cyt-b5"/>
    <property type="match status" value="1"/>
</dbReference>
<feature type="signal peptide" evidence="1">
    <location>
        <begin position="1"/>
        <end position="18"/>
    </location>
</feature>
<feature type="domain" description="Cytochrome b5 heme-binding" evidence="2">
    <location>
        <begin position="66"/>
        <end position="145"/>
    </location>
</feature>